<dbReference type="InterPro" id="IPR006058">
    <property type="entry name" value="2Fe2S_fd_BS"/>
</dbReference>
<organism evidence="8 9">
    <name type="scientific">Streptomyces mangrovisoli</name>
    <dbReference type="NCBI Taxonomy" id="1428628"/>
    <lineage>
        <taxon>Bacteria</taxon>
        <taxon>Bacillati</taxon>
        <taxon>Actinomycetota</taxon>
        <taxon>Actinomycetes</taxon>
        <taxon>Kitasatosporales</taxon>
        <taxon>Streptomycetaceae</taxon>
        <taxon>Streptomyces</taxon>
    </lineage>
</organism>
<dbReference type="Gene3D" id="3.10.20.30">
    <property type="match status" value="1"/>
</dbReference>
<feature type="compositionally biased region" description="Low complexity" evidence="6">
    <location>
        <begin position="273"/>
        <end position="288"/>
    </location>
</feature>
<dbReference type="SUPFAM" id="SSF47741">
    <property type="entry name" value="CO dehydrogenase ISP C-domain like"/>
    <property type="match status" value="1"/>
</dbReference>
<evidence type="ECO:0000256" key="3">
    <source>
        <dbReference type="ARBA" id="ARBA00023002"/>
    </source>
</evidence>
<sequence>MTDDQHAEGAGRGRSRWDPLPQGEYDDGATAFVKLPEGGIDALLAAPGHGYVPPRIAAAPAQEPGDPQAGGWDRPAGGAEWPDPNAAARGGAPDDRFTYSPASTQQWDVRDTAAPHAGTPAGHDVTGQWSIPVAGGDLPDESGEFTTSALVEQWGGTPPATLPGGASAPWATDTPARPWNQDAPQDPAGPGAVQGAAGTATGPAPDTSISTPAYGTERPSAGHGGEHTPPHGYGTEGTGIPGRTAAGAPGTGPAHPAPGRAGGDRHDDDRHGATAPDAPREAAAASEGPAGGLTGRPGAGEPAREHEAAAGPVADPAHEPADDTPGDPAAHAPADDEHPAPLQDEHPLASYTLRVNGADRPVTDAWIGESLLYVLRERLGLAGAKDGCSQGECGACNVQVDGRLVASCLVPAVTAAGSEVRTVEGLAADGQPSDVQRALARCGAVQCGFCVPGMAMTLHDLLEGNPAPTELETRQALCGNLCRCSGYRGVLDAVKEVVAEREAYAAAEAGEQDGDEARIPHQAGPGAGGVHPSAFEPHDRSYGQDGGQR</sequence>
<dbReference type="GO" id="GO:0016491">
    <property type="term" value="F:oxidoreductase activity"/>
    <property type="evidence" value="ECO:0007669"/>
    <property type="project" value="UniProtKB-KW"/>
</dbReference>
<dbReference type="InterPro" id="IPR001041">
    <property type="entry name" value="2Fe-2S_ferredoxin-type"/>
</dbReference>
<comment type="caution">
    <text evidence="8">The sequence shown here is derived from an EMBL/GenBank/DDBJ whole genome shotgun (WGS) entry which is preliminary data.</text>
</comment>
<dbReference type="SUPFAM" id="SSF54292">
    <property type="entry name" value="2Fe-2S ferredoxin-like"/>
    <property type="match status" value="1"/>
</dbReference>
<dbReference type="PROSITE" id="PS51085">
    <property type="entry name" value="2FE2S_FER_2"/>
    <property type="match status" value="1"/>
</dbReference>
<evidence type="ECO:0000256" key="4">
    <source>
        <dbReference type="ARBA" id="ARBA00023004"/>
    </source>
</evidence>
<dbReference type="InterPro" id="IPR012675">
    <property type="entry name" value="Beta-grasp_dom_sf"/>
</dbReference>
<name>A0A1J4P2G5_9ACTN</name>
<feature type="region of interest" description="Disordered" evidence="6">
    <location>
        <begin position="1"/>
        <end position="29"/>
    </location>
</feature>
<keyword evidence="4" id="KW-0408">Iron</keyword>
<feature type="compositionally biased region" description="Gly residues" evidence="6">
    <location>
        <begin position="289"/>
        <end position="298"/>
    </location>
</feature>
<feature type="domain" description="2Fe-2S ferredoxin-type" evidence="7">
    <location>
        <begin position="349"/>
        <end position="426"/>
    </location>
</feature>
<dbReference type="AlphaFoldDB" id="A0A1J4P2G5"/>
<dbReference type="RefSeq" id="WP_071369826.1">
    <property type="nucleotide sequence ID" value="NZ_LAVA02000024.1"/>
</dbReference>
<dbReference type="InterPro" id="IPR002888">
    <property type="entry name" value="2Fe-2S-bd"/>
</dbReference>
<dbReference type="InterPro" id="IPR036010">
    <property type="entry name" value="2Fe-2S_ferredoxin-like_sf"/>
</dbReference>
<dbReference type="OrthoDB" id="159930at2"/>
<evidence type="ECO:0000256" key="2">
    <source>
        <dbReference type="ARBA" id="ARBA00022723"/>
    </source>
</evidence>
<protein>
    <submittedName>
        <fullName evidence="8">(2Fe-2S)-binding protein</fullName>
    </submittedName>
</protein>
<evidence type="ECO:0000313" key="8">
    <source>
        <dbReference type="EMBL" id="OIJ67669.1"/>
    </source>
</evidence>
<feature type="compositionally biased region" description="Basic and acidic residues" evidence="6">
    <location>
        <begin position="536"/>
        <end position="549"/>
    </location>
</feature>
<keyword evidence="9" id="KW-1185">Reference proteome</keyword>
<evidence type="ECO:0000256" key="5">
    <source>
        <dbReference type="ARBA" id="ARBA00023014"/>
    </source>
</evidence>
<dbReference type="GO" id="GO:0046872">
    <property type="term" value="F:metal ion binding"/>
    <property type="evidence" value="ECO:0007669"/>
    <property type="project" value="UniProtKB-KW"/>
</dbReference>
<evidence type="ECO:0000256" key="1">
    <source>
        <dbReference type="ARBA" id="ARBA00022714"/>
    </source>
</evidence>
<dbReference type="Proteomes" id="UP000034196">
    <property type="component" value="Unassembled WGS sequence"/>
</dbReference>
<keyword evidence="5" id="KW-0411">Iron-sulfur</keyword>
<keyword evidence="3" id="KW-0560">Oxidoreductase</keyword>
<feature type="compositionally biased region" description="Basic and acidic residues" evidence="6">
    <location>
        <begin position="333"/>
        <end position="344"/>
    </location>
</feature>
<proteinExistence type="predicted"/>
<dbReference type="Gene3D" id="1.10.150.120">
    <property type="entry name" value="[2Fe-2S]-binding domain"/>
    <property type="match status" value="1"/>
</dbReference>
<dbReference type="InterPro" id="IPR036884">
    <property type="entry name" value="2Fe-2S-bd_dom_sf"/>
</dbReference>
<feature type="region of interest" description="Disordered" evidence="6">
    <location>
        <begin position="50"/>
        <end position="344"/>
    </location>
</feature>
<feature type="compositionally biased region" description="Low complexity" evidence="6">
    <location>
        <begin position="181"/>
        <end position="207"/>
    </location>
</feature>
<evidence type="ECO:0000313" key="9">
    <source>
        <dbReference type="Proteomes" id="UP000034196"/>
    </source>
</evidence>
<accession>A0A1J4P2G5</accession>
<dbReference type="GO" id="GO:0051537">
    <property type="term" value="F:2 iron, 2 sulfur cluster binding"/>
    <property type="evidence" value="ECO:0007669"/>
    <property type="project" value="UniProtKB-KW"/>
</dbReference>
<feature type="compositionally biased region" description="Low complexity" evidence="6">
    <location>
        <begin position="155"/>
        <end position="169"/>
    </location>
</feature>
<dbReference type="InterPro" id="IPR051452">
    <property type="entry name" value="Diverse_Oxidoreductases"/>
</dbReference>
<dbReference type="PANTHER" id="PTHR44379">
    <property type="entry name" value="OXIDOREDUCTASE WITH IRON-SULFUR SUBUNIT"/>
    <property type="match status" value="1"/>
</dbReference>
<evidence type="ECO:0000256" key="6">
    <source>
        <dbReference type="SAM" id="MobiDB-lite"/>
    </source>
</evidence>
<dbReference type="Pfam" id="PF00111">
    <property type="entry name" value="Fer2"/>
    <property type="match status" value="1"/>
</dbReference>
<feature type="compositionally biased region" description="Basic and acidic residues" evidence="6">
    <location>
        <begin position="1"/>
        <end position="17"/>
    </location>
</feature>
<dbReference type="PANTHER" id="PTHR44379:SF8">
    <property type="entry name" value="XANTHINE DEHYDROGENASE IRON-SULFUR-BINDING SUBUNIT XDHC-RELATED"/>
    <property type="match status" value="1"/>
</dbReference>
<feature type="region of interest" description="Disordered" evidence="6">
    <location>
        <begin position="507"/>
        <end position="549"/>
    </location>
</feature>
<feature type="compositionally biased region" description="Low complexity" evidence="6">
    <location>
        <begin position="241"/>
        <end position="259"/>
    </location>
</feature>
<dbReference type="PROSITE" id="PS00197">
    <property type="entry name" value="2FE2S_FER_1"/>
    <property type="match status" value="1"/>
</dbReference>
<dbReference type="STRING" id="1428628.WN71_012135"/>
<feature type="compositionally biased region" description="Basic and acidic residues" evidence="6">
    <location>
        <begin position="262"/>
        <end position="272"/>
    </location>
</feature>
<keyword evidence="2" id="KW-0479">Metal-binding</keyword>
<dbReference type="Pfam" id="PF01799">
    <property type="entry name" value="Fer2_2"/>
    <property type="match status" value="1"/>
</dbReference>
<gene>
    <name evidence="8" type="ORF">WN71_012135</name>
</gene>
<evidence type="ECO:0000259" key="7">
    <source>
        <dbReference type="PROSITE" id="PS51085"/>
    </source>
</evidence>
<keyword evidence="1" id="KW-0001">2Fe-2S</keyword>
<reference evidence="8" key="1">
    <citation type="submission" date="2016-10" db="EMBL/GenBank/DDBJ databases">
        <title>Genome sequence of Streptomyces mangrovisoli MUSC 149.</title>
        <authorList>
            <person name="Lee L.-H."/>
            <person name="Ser H.-L."/>
        </authorList>
    </citation>
    <scope>NUCLEOTIDE SEQUENCE [LARGE SCALE GENOMIC DNA]</scope>
    <source>
        <strain evidence="8">MUSC 149</strain>
    </source>
</reference>
<dbReference type="EMBL" id="LAVA02000024">
    <property type="protein sequence ID" value="OIJ67669.1"/>
    <property type="molecule type" value="Genomic_DNA"/>
</dbReference>